<feature type="transmembrane region" description="Helical" evidence="1">
    <location>
        <begin position="61"/>
        <end position="82"/>
    </location>
</feature>
<proteinExistence type="predicted"/>
<keyword evidence="1" id="KW-0472">Membrane</keyword>
<evidence type="ECO:0000313" key="2">
    <source>
        <dbReference type="EMBL" id="RKG73288.1"/>
    </source>
</evidence>
<keyword evidence="3" id="KW-1185">Reference proteome</keyword>
<dbReference type="OrthoDB" id="5522348at2"/>
<sequence>MRPASSPLDGGCLPRGWREGVRSLPGRLFGALGILALLVPVEVLACPSCTARAPESPGGAGGLLLALMLVPFVLVGVGIWAARRVMREERASAPVEQERP</sequence>
<evidence type="ECO:0000256" key="1">
    <source>
        <dbReference type="SAM" id="Phobius"/>
    </source>
</evidence>
<protein>
    <submittedName>
        <fullName evidence="2">Uncharacterized protein</fullName>
    </submittedName>
</protein>
<dbReference type="RefSeq" id="WP_120545229.1">
    <property type="nucleotide sequence ID" value="NZ_RAVZ01000419.1"/>
</dbReference>
<reference evidence="3" key="1">
    <citation type="submission" date="2018-09" db="EMBL/GenBank/DDBJ databases">
        <authorList>
            <person name="Livingstone P.G."/>
            <person name="Whitworth D.E."/>
        </authorList>
    </citation>
    <scope>NUCLEOTIDE SEQUENCE [LARGE SCALE GENOMIC DNA]</scope>
    <source>
        <strain evidence="3">CA054A</strain>
    </source>
</reference>
<keyword evidence="1" id="KW-1133">Transmembrane helix</keyword>
<organism evidence="2 3">
    <name type="scientific">Corallococcus terminator</name>
    <dbReference type="NCBI Taxonomy" id="2316733"/>
    <lineage>
        <taxon>Bacteria</taxon>
        <taxon>Pseudomonadati</taxon>
        <taxon>Myxococcota</taxon>
        <taxon>Myxococcia</taxon>
        <taxon>Myxococcales</taxon>
        <taxon>Cystobacterineae</taxon>
        <taxon>Myxococcaceae</taxon>
        <taxon>Corallococcus</taxon>
    </lineage>
</organism>
<gene>
    <name evidence="2" type="ORF">D7V88_36670</name>
</gene>
<dbReference type="AlphaFoldDB" id="A0A3A8HRX8"/>
<evidence type="ECO:0000313" key="3">
    <source>
        <dbReference type="Proteomes" id="UP000268094"/>
    </source>
</evidence>
<dbReference type="Proteomes" id="UP000268094">
    <property type="component" value="Unassembled WGS sequence"/>
</dbReference>
<dbReference type="EMBL" id="RAVZ01000419">
    <property type="protein sequence ID" value="RKG73288.1"/>
    <property type="molecule type" value="Genomic_DNA"/>
</dbReference>
<keyword evidence="1" id="KW-0812">Transmembrane</keyword>
<accession>A0A3A8HRX8</accession>
<name>A0A3A8HRX8_9BACT</name>
<comment type="caution">
    <text evidence="2">The sequence shown here is derived from an EMBL/GenBank/DDBJ whole genome shotgun (WGS) entry which is preliminary data.</text>
</comment>